<evidence type="ECO:0000256" key="7">
    <source>
        <dbReference type="ARBA" id="ARBA00023187"/>
    </source>
</evidence>
<proteinExistence type="predicted"/>
<evidence type="ECO:0000256" key="4">
    <source>
        <dbReference type="ARBA" id="ARBA00022884"/>
    </source>
</evidence>
<dbReference type="GO" id="GO:0010468">
    <property type="term" value="P:regulation of gene expression"/>
    <property type="evidence" value="ECO:0007669"/>
    <property type="project" value="TreeGrafter"/>
</dbReference>
<dbReference type="OrthoDB" id="2020831at2759"/>
<evidence type="ECO:0000256" key="2">
    <source>
        <dbReference type="ARBA" id="ARBA00022664"/>
    </source>
</evidence>
<dbReference type="PANTHER" id="PTHR48033">
    <property type="entry name" value="RNA-BINDING (RRM/RBD/RNP MOTIFS) FAMILY PROTEIN"/>
    <property type="match status" value="1"/>
</dbReference>
<dbReference type="GO" id="GO:0008380">
    <property type="term" value="P:RNA splicing"/>
    <property type="evidence" value="ECO:0007669"/>
    <property type="project" value="UniProtKB-KW"/>
</dbReference>
<keyword evidence="3" id="KW-0677">Repeat</keyword>
<dbReference type="Proteomes" id="UP000678499">
    <property type="component" value="Unassembled WGS sequence"/>
</dbReference>
<dbReference type="Gene3D" id="3.30.70.330">
    <property type="match status" value="2"/>
</dbReference>
<gene>
    <name evidence="12" type="ORF">NMOB1V02_LOCUS7530</name>
</gene>
<evidence type="ECO:0000256" key="1">
    <source>
        <dbReference type="ARBA" id="ARBA00004123"/>
    </source>
</evidence>
<keyword evidence="13" id="KW-1185">Reference proteome</keyword>
<name>A0A7R9GGA9_9CRUS</name>
<feature type="compositionally biased region" description="Low complexity" evidence="10">
    <location>
        <begin position="42"/>
        <end position="65"/>
    </location>
</feature>
<evidence type="ECO:0000313" key="13">
    <source>
        <dbReference type="Proteomes" id="UP000678499"/>
    </source>
</evidence>
<evidence type="ECO:0000259" key="11">
    <source>
        <dbReference type="PROSITE" id="PS50102"/>
    </source>
</evidence>
<evidence type="ECO:0000256" key="5">
    <source>
        <dbReference type="ARBA" id="ARBA00023015"/>
    </source>
</evidence>
<feature type="compositionally biased region" description="Basic residues" evidence="10">
    <location>
        <begin position="349"/>
        <end position="359"/>
    </location>
</feature>
<reference evidence="12" key="1">
    <citation type="submission" date="2020-11" db="EMBL/GenBank/DDBJ databases">
        <authorList>
            <person name="Tran Van P."/>
        </authorList>
    </citation>
    <scope>NUCLEOTIDE SEQUENCE</scope>
</reference>
<dbReference type="InterPro" id="IPR000504">
    <property type="entry name" value="RRM_dom"/>
</dbReference>
<feature type="domain" description="RRM" evidence="11">
    <location>
        <begin position="159"/>
        <end position="235"/>
    </location>
</feature>
<evidence type="ECO:0000256" key="9">
    <source>
        <dbReference type="PROSITE-ProRule" id="PRU00176"/>
    </source>
</evidence>
<dbReference type="InterPro" id="IPR035979">
    <property type="entry name" value="RBD_domain_sf"/>
</dbReference>
<feature type="compositionally biased region" description="Acidic residues" evidence="10">
    <location>
        <begin position="19"/>
        <end position="31"/>
    </location>
</feature>
<evidence type="ECO:0000256" key="6">
    <source>
        <dbReference type="ARBA" id="ARBA00023163"/>
    </source>
</evidence>
<dbReference type="GO" id="GO:0003723">
    <property type="term" value="F:RNA binding"/>
    <property type="evidence" value="ECO:0007669"/>
    <property type="project" value="UniProtKB-UniRule"/>
</dbReference>
<keyword evidence="6" id="KW-0804">Transcription</keyword>
<dbReference type="InterPro" id="IPR041105">
    <property type="entry name" value="TDP-43_N"/>
</dbReference>
<dbReference type="EMBL" id="OA883870">
    <property type="protein sequence ID" value="CAD7279866.1"/>
    <property type="molecule type" value="Genomic_DNA"/>
</dbReference>
<dbReference type="Pfam" id="PF00076">
    <property type="entry name" value="RRM_1"/>
    <property type="match status" value="2"/>
</dbReference>
<evidence type="ECO:0000256" key="8">
    <source>
        <dbReference type="ARBA" id="ARBA00023242"/>
    </source>
</evidence>
<keyword evidence="5" id="KW-0805">Transcription regulation</keyword>
<feature type="compositionally biased region" description="Low complexity" evidence="10">
    <location>
        <begin position="368"/>
        <end position="378"/>
    </location>
</feature>
<keyword evidence="8" id="KW-0539">Nucleus</keyword>
<dbReference type="Pfam" id="PF18694">
    <property type="entry name" value="TDP-43_N"/>
    <property type="match status" value="1"/>
</dbReference>
<dbReference type="PROSITE" id="PS50102">
    <property type="entry name" value="RRM"/>
    <property type="match status" value="2"/>
</dbReference>
<comment type="subcellular location">
    <subcellularLocation>
        <location evidence="1">Nucleus</location>
    </subcellularLocation>
</comment>
<keyword evidence="4 9" id="KW-0694">RNA-binding</keyword>
<dbReference type="GO" id="GO:0005654">
    <property type="term" value="C:nucleoplasm"/>
    <property type="evidence" value="ECO:0007669"/>
    <property type="project" value="TreeGrafter"/>
</dbReference>
<dbReference type="SMART" id="SM00360">
    <property type="entry name" value="RRM"/>
    <property type="match status" value="2"/>
</dbReference>
<keyword evidence="2" id="KW-0507">mRNA processing</keyword>
<dbReference type="GO" id="GO:0000785">
    <property type="term" value="C:chromatin"/>
    <property type="evidence" value="ECO:0007669"/>
    <property type="project" value="TreeGrafter"/>
</dbReference>
<organism evidence="12">
    <name type="scientific">Notodromas monacha</name>
    <dbReference type="NCBI Taxonomy" id="399045"/>
    <lineage>
        <taxon>Eukaryota</taxon>
        <taxon>Metazoa</taxon>
        <taxon>Ecdysozoa</taxon>
        <taxon>Arthropoda</taxon>
        <taxon>Crustacea</taxon>
        <taxon>Oligostraca</taxon>
        <taxon>Ostracoda</taxon>
        <taxon>Podocopa</taxon>
        <taxon>Podocopida</taxon>
        <taxon>Cypridocopina</taxon>
        <taxon>Cypridoidea</taxon>
        <taxon>Cyprididae</taxon>
        <taxon>Notodromas</taxon>
    </lineage>
</organism>
<accession>A0A7R9GGA9</accession>
<dbReference type="InterPro" id="IPR012677">
    <property type="entry name" value="Nucleotide-bd_a/b_plait_sf"/>
</dbReference>
<feature type="region of interest" description="Disordered" evidence="10">
    <location>
        <begin position="16"/>
        <end position="65"/>
    </location>
</feature>
<feature type="region of interest" description="Disordered" evidence="10">
    <location>
        <begin position="336"/>
        <end position="394"/>
    </location>
</feature>
<dbReference type="AlphaFoldDB" id="A0A7R9GGA9"/>
<feature type="compositionally biased region" description="Basic residues" evidence="10">
    <location>
        <begin position="379"/>
        <end position="390"/>
    </location>
</feature>
<feature type="domain" description="RRM" evidence="11">
    <location>
        <begin position="249"/>
        <end position="320"/>
    </location>
</feature>
<dbReference type="CDD" id="cd19609">
    <property type="entry name" value="NTD_TDP-43"/>
    <property type="match status" value="1"/>
</dbReference>
<protein>
    <recommendedName>
        <fullName evidence="11">RRM domain-containing protein</fullName>
    </recommendedName>
</protein>
<keyword evidence="7" id="KW-0508">mRNA splicing</keyword>
<dbReference type="PANTHER" id="PTHR48033:SF9">
    <property type="entry name" value="TAR DNA-BINDING PROTEIN 43"/>
    <property type="match status" value="1"/>
</dbReference>
<dbReference type="EMBL" id="CAJPEX010001833">
    <property type="protein sequence ID" value="CAG0920018.1"/>
    <property type="molecule type" value="Genomic_DNA"/>
</dbReference>
<dbReference type="SUPFAM" id="SSF54928">
    <property type="entry name" value="RNA-binding domain, RBD"/>
    <property type="match status" value="1"/>
</dbReference>
<dbReference type="GO" id="GO:0006397">
    <property type="term" value="P:mRNA processing"/>
    <property type="evidence" value="ECO:0007669"/>
    <property type="project" value="UniProtKB-KW"/>
</dbReference>
<evidence type="ECO:0000313" key="12">
    <source>
        <dbReference type="EMBL" id="CAD7279866.1"/>
    </source>
</evidence>
<evidence type="ECO:0000256" key="3">
    <source>
        <dbReference type="ARBA" id="ARBA00022737"/>
    </source>
</evidence>
<evidence type="ECO:0000256" key="10">
    <source>
        <dbReference type="SAM" id="MobiDB-lite"/>
    </source>
</evidence>
<sequence>MPYVRVTARTSGACFVPDELSESERNDDDDDCHNADPPPPSSSSSASQPPPVSGDASASNDDAAAVSNDDVVELPTEEDKSLSLATLEGQFPGAVGLQYRTSTGALRGVRICDGHLKEPEDGWRDTLYYCVFPGGKGCCVPHGDQMNGDKRTKVLKECVDLIVLGIPYSTSPDELAEYFEQFGAVATVEVKTNPVTGKSKGFGFVRFKEYSAQVRALSARHNIGGRWCNINLPKSKHDPSEPETVSLPNRIFVSRIPPGITASSLRDYFVNFGEIEDVFVPNPPRGFAFVTFRDLDVAEKLVDGQHFVNGVSVNVSLAMTKDSCFAAGLGKAPYRWRTSAPQQRQQQQPHHHQQHHHHPNAAVSPVYHHQMQHQPQQHQQHHHHAHHHQHADHAAASWGVAIHPAACGRGDEHHVDGGELHSGFGYGAEKTAAVGFVSAAEPFPRYGTQFTFRNFSTPSTATAATSYIKTAAAPTAALIAQRTSLRRPVGAVTPAGIANPYR</sequence>